<keyword evidence="7" id="KW-1185">Reference proteome</keyword>
<feature type="domain" description="HMG box" evidence="5">
    <location>
        <begin position="149"/>
        <end position="217"/>
    </location>
</feature>
<dbReference type="SMART" id="SM00398">
    <property type="entry name" value="HMG"/>
    <property type="match status" value="1"/>
</dbReference>
<dbReference type="Pfam" id="PF00505">
    <property type="entry name" value="HMG_box"/>
    <property type="match status" value="1"/>
</dbReference>
<dbReference type="AlphaFoldDB" id="A0A8J9ZS18"/>
<dbReference type="GO" id="GO:0005634">
    <property type="term" value="C:nucleus"/>
    <property type="evidence" value="ECO:0007669"/>
    <property type="project" value="UniProtKB-UniRule"/>
</dbReference>
<proteinExistence type="predicted"/>
<dbReference type="CDD" id="cd21980">
    <property type="entry name" value="HMG-box_HMG20"/>
    <property type="match status" value="1"/>
</dbReference>
<keyword evidence="2 3" id="KW-0539">Nucleus</keyword>
<gene>
    <name evidence="6" type="primary">HMG20A</name>
    <name evidence="6" type="ORF">BLAG_LOCUS16047</name>
</gene>
<organism evidence="6 7">
    <name type="scientific">Branchiostoma lanceolatum</name>
    <name type="common">Common lancelet</name>
    <name type="synonym">Amphioxus lanceolatum</name>
    <dbReference type="NCBI Taxonomy" id="7740"/>
    <lineage>
        <taxon>Eukaryota</taxon>
        <taxon>Metazoa</taxon>
        <taxon>Chordata</taxon>
        <taxon>Cephalochordata</taxon>
        <taxon>Leptocardii</taxon>
        <taxon>Amphioxiformes</taxon>
        <taxon>Branchiostomatidae</taxon>
        <taxon>Branchiostoma</taxon>
    </lineage>
</organism>
<evidence type="ECO:0000313" key="7">
    <source>
        <dbReference type="Proteomes" id="UP000838412"/>
    </source>
</evidence>
<feature type="compositionally biased region" description="Polar residues" evidence="4">
    <location>
        <begin position="108"/>
        <end position="123"/>
    </location>
</feature>
<name>A0A8J9ZS18_BRALA</name>
<feature type="compositionally biased region" description="Basic residues" evidence="4">
    <location>
        <begin position="128"/>
        <end position="141"/>
    </location>
</feature>
<dbReference type="PROSITE" id="PS00028">
    <property type="entry name" value="ZINC_FINGER_C2H2_1"/>
    <property type="match status" value="1"/>
</dbReference>
<feature type="region of interest" description="Disordered" evidence="4">
    <location>
        <begin position="93"/>
        <end position="150"/>
    </location>
</feature>
<dbReference type="EMBL" id="OV696688">
    <property type="protein sequence ID" value="CAH1258510.1"/>
    <property type="molecule type" value="Genomic_DNA"/>
</dbReference>
<dbReference type="SUPFAM" id="SSF57667">
    <property type="entry name" value="beta-beta-alpha zinc fingers"/>
    <property type="match status" value="1"/>
</dbReference>
<dbReference type="GO" id="GO:0003677">
    <property type="term" value="F:DNA binding"/>
    <property type="evidence" value="ECO:0007669"/>
    <property type="project" value="UniProtKB-UniRule"/>
</dbReference>
<keyword evidence="1 3" id="KW-0238">DNA-binding</keyword>
<dbReference type="InterPro" id="IPR051965">
    <property type="entry name" value="ChromReg_NeuronalGeneExpr"/>
</dbReference>
<dbReference type="Gene3D" id="3.30.160.60">
    <property type="entry name" value="Classic Zinc Finger"/>
    <property type="match status" value="1"/>
</dbReference>
<dbReference type="GO" id="GO:0010468">
    <property type="term" value="P:regulation of gene expression"/>
    <property type="evidence" value="ECO:0007669"/>
    <property type="project" value="TreeGrafter"/>
</dbReference>
<reference evidence="6" key="1">
    <citation type="submission" date="2022-01" db="EMBL/GenBank/DDBJ databases">
        <authorList>
            <person name="Braso-Vives M."/>
        </authorList>
    </citation>
    <scope>NUCLEOTIDE SEQUENCE</scope>
</reference>
<feature type="DNA-binding region" description="HMG box" evidence="3">
    <location>
        <begin position="149"/>
        <end position="217"/>
    </location>
</feature>
<dbReference type="PANTHER" id="PTHR46040:SF4">
    <property type="entry name" value="HMG BOX DOMAIN-CONTAINING PROTEIN"/>
    <property type="match status" value="1"/>
</dbReference>
<dbReference type="InterPro" id="IPR009071">
    <property type="entry name" value="HMG_box_dom"/>
</dbReference>
<dbReference type="Gene3D" id="1.10.30.10">
    <property type="entry name" value="High mobility group box domain"/>
    <property type="match status" value="1"/>
</dbReference>
<dbReference type="InterPro" id="IPR036236">
    <property type="entry name" value="Znf_C2H2_sf"/>
</dbReference>
<evidence type="ECO:0000256" key="2">
    <source>
        <dbReference type="ARBA" id="ARBA00023242"/>
    </source>
</evidence>
<evidence type="ECO:0000313" key="6">
    <source>
        <dbReference type="EMBL" id="CAH1258510.1"/>
    </source>
</evidence>
<protein>
    <submittedName>
        <fullName evidence="6">HMG20A protein</fullName>
    </submittedName>
</protein>
<accession>A0A8J9ZS18</accession>
<sequence length="415" mass="46952">MLGRKMENEVSTFTLASFSSSDQEKSVDLQGEHGGGGFICVPVSFVNHIAAGADGTAELQATSQSQLLNQTSIVSTQPTTLLSIQVENIHQQLTGGSSEDSGVSSTSAQLLDGQQDQINQPTNEEPKKRKGGWPKGKKRKKETRDSNAPKAPVTGYVLYLTEQREKLKVEHPELPFTEMTRLLGSRWSALSQEDKQKYLDAAEVDKRRYIEELKAYQQSEAYQSWLKRQAAKKLKCLVDVETIDGEVDSIVLDLEDDPSDLYCKTCNQYFSSLHNKKEHMYGKQHLQMLTGEFEREAELTKQEEDRLLSTSVDEPECLDRTAFLERYKGPNSTENMKMDIIEANTLREMEIGELRRSLEISRERHLQLQKQAQVYKLRLQKVESEVENMKAYGASLATQLDGLRMVPTLFGVINF</sequence>
<dbReference type="SUPFAM" id="SSF47095">
    <property type="entry name" value="HMG-box"/>
    <property type="match status" value="1"/>
</dbReference>
<evidence type="ECO:0000256" key="3">
    <source>
        <dbReference type="PROSITE-ProRule" id="PRU00267"/>
    </source>
</evidence>
<dbReference type="InterPro" id="IPR036910">
    <property type="entry name" value="HMG_box_dom_sf"/>
</dbReference>
<evidence type="ECO:0000256" key="1">
    <source>
        <dbReference type="ARBA" id="ARBA00023125"/>
    </source>
</evidence>
<evidence type="ECO:0000256" key="4">
    <source>
        <dbReference type="SAM" id="MobiDB-lite"/>
    </source>
</evidence>
<dbReference type="InterPro" id="IPR013087">
    <property type="entry name" value="Znf_C2H2_type"/>
</dbReference>
<evidence type="ECO:0000259" key="5">
    <source>
        <dbReference type="PROSITE" id="PS50118"/>
    </source>
</evidence>
<dbReference type="PROSITE" id="PS50118">
    <property type="entry name" value="HMG_BOX_2"/>
    <property type="match status" value="1"/>
</dbReference>
<feature type="compositionally biased region" description="Low complexity" evidence="4">
    <location>
        <begin position="95"/>
        <end position="107"/>
    </location>
</feature>
<dbReference type="OrthoDB" id="3213154at2759"/>
<dbReference type="PANTHER" id="PTHR46040">
    <property type="entry name" value="HIGH MOBILITY GROUP PROTEIN 2"/>
    <property type="match status" value="1"/>
</dbReference>
<dbReference type="Proteomes" id="UP000838412">
    <property type="component" value="Chromosome 3"/>
</dbReference>